<dbReference type="Gramene" id="CDY01261">
    <property type="protein sequence ID" value="CDY01261"/>
    <property type="gene ID" value="GSBRNA2T00111434001"/>
</dbReference>
<sequence>MKRFQSIYKTLSKVLEKRLRGKIQRIDYIEEGLSAFDIWLQRKGKPLILISSSSEKSKLASVSKVVPGKRTVRRHFSFSYESLFFLDLVLKYMV</sequence>
<evidence type="ECO:0000313" key="1">
    <source>
        <dbReference type="EMBL" id="CAF1929227.1"/>
    </source>
</evidence>
<protein>
    <submittedName>
        <fullName evidence="1">(rape) hypothetical protein</fullName>
    </submittedName>
</protein>
<reference evidence="1" key="1">
    <citation type="submission" date="2021-01" db="EMBL/GenBank/DDBJ databases">
        <authorList>
            <consortium name="Genoscope - CEA"/>
            <person name="William W."/>
        </authorList>
    </citation>
    <scope>NUCLEOTIDE SEQUENCE</scope>
</reference>
<accession>A0A816L5A2</accession>
<dbReference type="Proteomes" id="UP001295469">
    <property type="component" value="Chromosome C05"/>
</dbReference>
<name>A0A816L5A2_BRANA</name>
<dbReference type="EMBL" id="HG994369">
    <property type="protein sequence ID" value="CAF1929227.1"/>
    <property type="molecule type" value="Genomic_DNA"/>
</dbReference>
<gene>
    <name evidence="1" type="ORF">DARMORV10_C05P32070.1</name>
</gene>
<organism evidence="1">
    <name type="scientific">Brassica napus</name>
    <name type="common">Rape</name>
    <dbReference type="NCBI Taxonomy" id="3708"/>
    <lineage>
        <taxon>Eukaryota</taxon>
        <taxon>Viridiplantae</taxon>
        <taxon>Streptophyta</taxon>
        <taxon>Embryophyta</taxon>
        <taxon>Tracheophyta</taxon>
        <taxon>Spermatophyta</taxon>
        <taxon>Magnoliopsida</taxon>
        <taxon>eudicotyledons</taxon>
        <taxon>Gunneridae</taxon>
        <taxon>Pentapetalae</taxon>
        <taxon>rosids</taxon>
        <taxon>malvids</taxon>
        <taxon>Brassicales</taxon>
        <taxon>Brassicaceae</taxon>
        <taxon>Brassiceae</taxon>
        <taxon>Brassica</taxon>
    </lineage>
</organism>
<dbReference type="AlphaFoldDB" id="A0A816L5A2"/>
<proteinExistence type="predicted"/>